<dbReference type="SUPFAM" id="SSF140453">
    <property type="entry name" value="EsxAB dimer-like"/>
    <property type="match status" value="1"/>
</dbReference>
<dbReference type="InterPro" id="IPR010310">
    <property type="entry name" value="T7SS_ESAT-6-like"/>
</dbReference>
<name>A0ABT9C8M4_9BACL</name>
<dbReference type="Gene3D" id="1.10.287.850">
    <property type="entry name" value="HP0062-like domain"/>
    <property type="match status" value="1"/>
</dbReference>
<keyword evidence="2" id="KW-1185">Reference proteome</keyword>
<dbReference type="Proteomes" id="UP001240171">
    <property type="component" value="Unassembled WGS sequence"/>
</dbReference>
<organism evidence="1 2">
    <name type="scientific">Paenibacillus lacisoli</name>
    <dbReference type="NCBI Taxonomy" id="3064525"/>
    <lineage>
        <taxon>Bacteria</taxon>
        <taxon>Bacillati</taxon>
        <taxon>Bacillota</taxon>
        <taxon>Bacilli</taxon>
        <taxon>Bacillales</taxon>
        <taxon>Paenibacillaceae</taxon>
        <taxon>Paenibacillus</taxon>
    </lineage>
</organism>
<dbReference type="Pfam" id="PF06013">
    <property type="entry name" value="WXG100"/>
    <property type="match status" value="1"/>
</dbReference>
<sequence length="150" mass="16557">MSKRILVTPKQLLETSSRFSQAEGESSELIQGLERSLLELESIWEGVTKEQFYGQYIETKDRMQTFVQSLHSVSSELNKIAVKYDHADRQDSSAAVGQAVPVMEESITSHTAAAGATSLFGIPAVMKQTAVHGKQGLQSGFKTKEHNEKK</sequence>
<evidence type="ECO:0000313" key="1">
    <source>
        <dbReference type="EMBL" id="MDO7905602.1"/>
    </source>
</evidence>
<dbReference type="RefSeq" id="WP_305022807.1">
    <property type="nucleotide sequence ID" value="NZ_JAUQTB010000002.1"/>
</dbReference>
<comment type="caution">
    <text evidence="1">The sequence shown here is derived from an EMBL/GenBank/DDBJ whole genome shotgun (WGS) entry which is preliminary data.</text>
</comment>
<reference evidence="1 2" key="1">
    <citation type="submission" date="2023-07" db="EMBL/GenBank/DDBJ databases">
        <title>Paenibacillus sp. JX-17 nov. isolated from soil.</title>
        <authorList>
            <person name="Wan Y."/>
            <person name="Liu B."/>
        </authorList>
    </citation>
    <scope>NUCLEOTIDE SEQUENCE [LARGE SCALE GENOMIC DNA]</scope>
    <source>
        <strain evidence="1 2">JX-17</strain>
    </source>
</reference>
<gene>
    <name evidence="1" type="ORF">Q5741_04150</name>
</gene>
<dbReference type="InterPro" id="IPR036689">
    <property type="entry name" value="ESAT-6-like_sf"/>
</dbReference>
<accession>A0ABT9C8M4</accession>
<proteinExistence type="predicted"/>
<dbReference type="NCBIfam" id="TIGR03930">
    <property type="entry name" value="WXG100_ESAT6"/>
    <property type="match status" value="1"/>
</dbReference>
<evidence type="ECO:0000313" key="2">
    <source>
        <dbReference type="Proteomes" id="UP001240171"/>
    </source>
</evidence>
<protein>
    <submittedName>
        <fullName evidence="1">WXG100 family type VII secretion target</fullName>
    </submittedName>
</protein>
<dbReference type="EMBL" id="JAUQTB010000002">
    <property type="protein sequence ID" value="MDO7905602.1"/>
    <property type="molecule type" value="Genomic_DNA"/>
</dbReference>